<dbReference type="RefSeq" id="WP_004074814.1">
    <property type="nucleotide sequence ID" value="NZ_CM001488.1"/>
</dbReference>
<dbReference type="eggNOG" id="COG3064">
    <property type="taxonomic scope" value="Bacteria"/>
</dbReference>
<reference evidence="2 3" key="1">
    <citation type="submission" date="2011-09" db="EMBL/GenBank/DDBJ databases">
        <authorList>
            <consortium name="US DOE Joint Genome Institute (JGI-PGF)"/>
            <person name="Lucas S."/>
            <person name="Han J."/>
            <person name="Lapidus A."/>
            <person name="Cheng J.-F."/>
            <person name="Goodwin L."/>
            <person name="Pitluck S."/>
            <person name="Peters L."/>
            <person name="Land M.L."/>
            <person name="Hauser L."/>
            <person name="Orellana R."/>
            <person name="Lovley D."/>
            <person name="Woyke T.J."/>
        </authorList>
    </citation>
    <scope>NUCLEOTIDE SEQUENCE [LARGE SCALE GENOMIC DNA]</scope>
    <source>
        <strain evidence="2 3">2ac9</strain>
    </source>
</reference>
<feature type="compositionally biased region" description="Polar residues" evidence="1">
    <location>
        <begin position="221"/>
        <end position="241"/>
    </location>
</feature>
<gene>
    <name evidence="2" type="ORF">DespoDRAFT_03257</name>
</gene>
<feature type="compositionally biased region" description="Polar residues" evidence="1">
    <location>
        <begin position="54"/>
        <end position="72"/>
    </location>
</feature>
<proteinExistence type="predicted"/>
<accession>I5B6C4</accession>
<feature type="region of interest" description="Disordered" evidence="1">
    <location>
        <begin position="216"/>
        <end position="241"/>
    </location>
</feature>
<dbReference type="HOGENOM" id="CLU_089955_1_0_7"/>
<dbReference type="EMBL" id="CM001488">
    <property type="protein sequence ID" value="EIM65037.1"/>
    <property type="molecule type" value="Genomic_DNA"/>
</dbReference>
<organism evidence="2 3">
    <name type="scientific">Desulfobacter postgatei 2ac9</name>
    <dbReference type="NCBI Taxonomy" id="879212"/>
    <lineage>
        <taxon>Bacteria</taxon>
        <taxon>Pseudomonadati</taxon>
        <taxon>Thermodesulfobacteriota</taxon>
        <taxon>Desulfobacteria</taxon>
        <taxon>Desulfobacterales</taxon>
        <taxon>Desulfobacteraceae</taxon>
        <taxon>Desulfobacter</taxon>
    </lineage>
</organism>
<dbReference type="Pfam" id="PF12118">
    <property type="entry name" value="SprA-related"/>
    <property type="match status" value="1"/>
</dbReference>
<dbReference type="Proteomes" id="UP000005778">
    <property type="component" value="Chromosome"/>
</dbReference>
<dbReference type="AlphaFoldDB" id="I5B6C4"/>
<feature type="compositionally biased region" description="Low complexity" evidence="1">
    <location>
        <begin position="20"/>
        <end position="33"/>
    </location>
</feature>
<reference evidence="2 3" key="2">
    <citation type="submission" date="2012-02" db="EMBL/GenBank/DDBJ databases">
        <title>Improved High-Quality Draft sequence of Desulfobacter postgatei 2ac9.</title>
        <authorList>
            <consortium name="US DOE Joint Genome Institute"/>
            <person name="Lucas S."/>
            <person name="Han J."/>
            <person name="Lapidus A."/>
            <person name="Cheng J.-F."/>
            <person name="Goodwin L."/>
            <person name="Pitluck S."/>
            <person name="Peters L."/>
            <person name="Ovchinnikova G."/>
            <person name="Held B."/>
            <person name="Detter J.C."/>
            <person name="Han C."/>
            <person name="Tapia R."/>
            <person name="Land M."/>
            <person name="Hauser L."/>
            <person name="Kyrpides N."/>
            <person name="Ivanova N."/>
            <person name="Pagani I."/>
            <person name="Orellana R."/>
            <person name="Lovley D."/>
            <person name="Woyke T."/>
        </authorList>
    </citation>
    <scope>NUCLEOTIDE SEQUENCE [LARGE SCALE GENOMIC DNA]</scope>
    <source>
        <strain evidence="2 3">2ac9</strain>
    </source>
</reference>
<dbReference type="InterPro" id="IPR021973">
    <property type="entry name" value="SprA-related"/>
</dbReference>
<dbReference type="OrthoDB" id="9812722at2"/>
<keyword evidence="3" id="KW-1185">Reference proteome</keyword>
<protein>
    <submittedName>
        <fullName evidence="2">SprA-related family</fullName>
    </submittedName>
</protein>
<evidence type="ECO:0000313" key="3">
    <source>
        <dbReference type="Proteomes" id="UP000005778"/>
    </source>
</evidence>
<evidence type="ECO:0000256" key="1">
    <source>
        <dbReference type="SAM" id="MobiDB-lite"/>
    </source>
</evidence>
<dbReference type="STRING" id="879212.DespoDRAFT_03257"/>
<evidence type="ECO:0000313" key="2">
    <source>
        <dbReference type="EMBL" id="EIM65037.1"/>
    </source>
</evidence>
<name>I5B6C4_9BACT</name>
<feature type="region of interest" description="Disordered" evidence="1">
    <location>
        <begin position="19"/>
        <end position="78"/>
    </location>
</feature>
<sequence>MDVQAAGINSYYTYQSALERGSALRSSSPRSESQAQDTDISEAGSLSDGEEQVGSVSQTQTDEAAQKKSQPSEADAESRLTLDEKLLIEKLEKVDAEVRAHEMAHIAAGGEYITSGATFSYQQGPDGKKYAVGGEVSIDTASEPGDPEATLQKMRRVRAAALAPAQPSSQDLKVASNAASQAAKAMAEITQLIANGQAGQMETAVSGYTRQQVSDAYAKTGSMSDQNRPNQDTQNSFHIAV</sequence>